<sequence>MHYVRYAACSGGYRHKILYLYGLPMNCVWNYRTFVANLNTVLETSSRLAPNITKCSMAKKIIHINRHVDLFYR</sequence>
<accession>S4PZ41</accession>
<protein>
    <submittedName>
        <fullName evidence="1">Uncharacterized protein</fullName>
    </submittedName>
</protein>
<name>S4PZ41_9NEOP</name>
<evidence type="ECO:0000313" key="1">
    <source>
        <dbReference type="EMBL" id="JAA90362.1"/>
    </source>
</evidence>
<organism evidence="1">
    <name type="scientific">Pararge aegeria</name>
    <name type="common">speckled wood butterfly</name>
    <dbReference type="NCBI Taxonomy" id="116150"/>
    <lineage>
        <taxon>Eukaryota</taxon>
        <taxon>Metazoa</taxon>
        <taxon>Ecdysozoa</taxon>
        <taxon>Arthropoda</taxon>
        <taxon>Hexapoda</taxon>
        <taxon>Insecta</taxon>
        <taxon>Pterygota</taxon>
        <taxon>Neoptera</taxon>
        <taxon>Endopterygota</taxon>
        <taxon>Lepidoptera</taxon>
        <taxon>Glossata</taxon>
        <taxon>Ditrysia</taxon>
        <taxon>Papilionoidea</taxon>
        <taxon>Nymphalidae</taxon>
        <taxon>Satyrinae</taxon>
        <taxon>Satyrini</taxon>
        <taxon>Parargina</taxon>
        <taxon>Pararge</taxon>
    </lineage>
</organism>
<proteinExistence type="predicted"/>
<reference evidence="1" key="2">
    <citation type="submission" date="2013-05" db="EMBL/GenBank/DDBJ databases">
        <authorList>
            <person name="Carter J.-M."/>
            <person name="Baker S.C."/>
            <person name="Pink R."/>
            <person name="Carter D.R.F."/>
            <person name="Collins A."/>
            <person name="Tomlin J."/>
            <person name="Gibbs M."/>
            <person name="Breuker C.J."/>
        </authorList>
    </citation>
    <scope>NUCLEOTIDE SEQUENCE</scope>
    <source>
        <tissue evidence="1">Ovary</tissue>
    </source>
</reference>
<dbReference type="AlphaFoldDB" id="S4PZ41"/>
<dbReference type="EMBL" id="GAIX01002198">
    <property type="protein sequence ID" value="JAA90362.1"/>
    <property type="molecule type" value="Transcribed_RNA"/>
</dbReference>
<reference evidence="1" key="1">
    <citation type="journal article" date="2013" name="BMC Genomics">
        <title>Unscrambling butterfly oogenesis.</title>
        <authorList>
            <person name="Carter J.M."/>
            <person name="Baker S.C."/>
            <person name="Pink R."/>
            <person name="Carter D.R."/>
            <person name="Collins A."/>
            <person name="Tomlin J."/>
            <person name="Gibbs M."/>
            <person name="Breuker C.J."/>
        </authorList>
    </citation>
    <scope>NUCLEOTIDE SEQUENCE</scope>
    <source>
        <tissue evidence="1">Ovary</tissue>
    </source>
</reference>